<reference evidence="1 2" key="1">
    <citation type="submission" date="2018-03" db="EMBL/GenBank/DDBJ databases">
        <authorList>
            <person name="Keele B.F."/>
        </authorList>
    </citation>
    <scope>NUCLEOTIDE SEQUENCE [LARGE SCALE GENOMIC DNA]</scope>
    <source>
        <strain evidence="1">ZCTH4_d</strain>
    </source>
</reference>
<dbReference type="AlphaFoldDB" id="A0A3E0K7M8"/>
<dbReference type="Proteomes" id="UP000257014">
    <property type="component" value="Unassembled WGS sequence"/>
</dbReference>
<dbReference type="EMBL" id="QEWE01000010">
    <property type="protein sequence ID" value="REJ30491.1"/>
    <property type="molecule type" value="Genomic_DNA"/>
</dbReference>
<comment type="caution">
    <text evidence="1">The sequence shown here is derived from an EMBL/GenBank/DDBJ whole genome shotgun (WGS) entry which is preliminary data.</text>
</comment>
<protein>
    <submittedName>
        <fullName evidence="1">Uncharacterized protein</fullName>
    </submittedName>
</protein>
<sequence length="74" mass="8063">MPALKKRRGENLGFPMGNGMPGICLSRICSLWTPYALHMPQKSAARRKAGQKGGRFSKAIGWHFSTAVRTMASG</sequence>
<name>A0A3E0K7M8_9BACI</name>
<evidence type="ECO:0000313" key="1">
    <source>
        <dbReference type="EMBL" id="REJ30491.1"/>
    </source>
</evidence>
<accession>A0A3E0K7M8</accession>
<gene>
    <name evidence="1" type="ORF">C6P37_03340</name>
</gene>
<evidence type="ECO:0000313" key="2">
    <source>
        <dbReference type="Proteomes" id="UP000257014"/>
    </source>
</evidence>
<proteinExistence type="predicted"/>
<organism evidence="1 2">
    <name type="scientific">Caldibacillus debilis</name>
    <dbReference type="NCBI Taxonomy" id="301148"/>
    <lineage>
        <taxon>Bacteria</taxon>
        <taxon>Bacillati</taxon>
        <taxon>Bacillota</taxon>
        <taxon>Bacilli</taxon>
        <taxon>Bacillales</taxon>
        <taxon>Bacillaceae</taxon>
        <taxon>Caldibacillus</taxon>
    </lineage>
</organism>